<accession>A0A061IV82</accession>
<organism evidence="2 3">
    <name type="scientific">Trypanosoma rangeli SC58</name>
    <dbReference type="NCBI Taxonomy" id="429131"/>
    <lineage>
        <taxon>Eukaryota</taxon>
        <taxon>Discoba</taxon>
        <taxon>Euglenozoa</taxon>
        <taxon>Kinetoplastea</taxon>
        <taxon>Metakinetoplastina</taxon>
        <taxon>Trypanosomatida</taxon>
        <taxon>Trypanosomatidae</taxon>
        <taxon>Trypanosoma</taxon>
        <taxon>Herpetosoma</taxon>
    </lineage>
</organism>
<feature type="region of interest" description="Disordered" evidence="1">
    <location>
        <begin position="49"/>
        <end position="100"/>
    </location>
</feature>
<evidence type="ECO:0000313" key="3">
    <source>
        <dbReference type="Proteomes" id="UP000031737"/>
    </source>
</evidence>
<feature type="compositionally biased region" description="Basic residues" evidence="1">
    <location>
        <begin position="82"/>
        <end position="100"/>
    </location>
</feature>
<proteinExistence type="predicted"/>
<sequence length="100" mass="11402">MVCVCVCVTPPLAGPRLNLSYSTLLPTLQMDSLHTQKHNFKINIFFSSSSSKTKASHTTSSEEMTSSIKQEKKKTMNTTKEHRPKRTHIRQQKPKTKNQK</sequence>
<dbReference type="AlphaFoldDB" id="A0A061IV82"/>
<reference evidence="2 3" key="1">
    <citation type="submission" date="2013-07" db="EMBL/GenBank/DDBJ databases">
        <authorList>
            <person name="Stoco P.H."/>
            <person name="Wagner G."/>
            <person name="Gerber A."/>
            <person name="Zaha A."/>
            <person name="Thompson C."/>
            <person name="Bartholomeu D.C."/>
            <person name="Luckemeyer D.D."/>
            <person name="Bahia D."/>
            <person name="Loreto E."/>
            <person name="Prestes E.B."/>
            <person name="Lima F.M."/>
            <person name="Rodrigues-Luiz G."/>
            <person name="Vallejo G.A."/>
            <person name="Filho J.F."/>
            <person name="Monteiro K.M."/>
            <person name="Tyler K.M."/>
            <person name="de Almeida L.G."/>
            <person name="Ortiz M.F."/>
            <person name="Siervo M.A."/>
            <person name="de Moraes M.H."/>
            <person name="Cunha O.L."/>
            <person name="Mendonca-Neto R."/>
            <person name="Silva R."/>
            <person name="Teixeira S.M."/>
            <person name="Murta S.M."/>
            <person name="Sincero T.C."/>
            <person name="Mendes T.A."/>
            <person name="Urmenyi T.P."/>
            <person name="Silva V.G."/>
            <person name="da Rocha W.D."/>
            <person name="Andersson B."/>
            <person name="Romanha A.J."/>
            <person name="Steindel M."/>
            <person name="de Vasconcelos A.T."/>
            <person name="Grisard E.C."/>
        </authorList>
    </citation>
    <scope>NUCLEOTIDE SEQUENCE [LARGE SCALE GENOMIC DNA]</scope>
    <source>
        <strain evidence="2 3">SC58</strain>
    </source>
</reference>
<dbReference type="VEuPathDB" id="TriTrypDB:TRSC58_07472"/>
<name>A0A061IV82_TRYRA</name>
<dbReference type="Proteomes" id="UP000031737">
    <property type="component" value="Unassembled WGS sequence"/>
</dbReference>
<keyword evidence="3" id="KW-1185">Reference proteome</keyword>
<evidence type="ECO:0000313" key="2">
    <source>
        <dbReference type="EMBL" id="ESL04957.1"/>
    </source>
</evidence>
<comment type="caution">
    <text evidence="2">The sequence shown here is derived from an EMBL/GenBank/DDBJ whole genome shotgun (WGS) entry which is preliminary data.</text>
</comment>
<gene>
    <name evidence="2" type="ORF">TRSC58_07472</name>
</gene>
<feature type="compositionally biased region" description="Low complexity" evidence="1">
    <location>
        <begin position="49"/>
        <end position="67"/>
    </location>
</feature>
<evidence type="ECO:0000256" key="1">
    <source>
        <dbReference type="SAM" id="MobiDB-lite"/>
    </source>
</evidence>
<dbReference type="EMBL" id="AUPL01007791">
    <property type="protein sequence ID" value="ESL04957.1"/>
    <property type="molecule type" value="Genomic_DNA"/>
</dbReference>
<protein>
    <submittedName>
        <fullName evidence="2">Uncharacterized protein</fullName>
    </submittedName>
</protein>